<evidence type="ECO:0000256" key="2">
    <source>
        <dbReference type="ARBA" id="ARBA00022771"/>
    </source>
</evidence>
<feature type="compositionally biased region" description="Polar residues" evidence="5">
    <location>
        <begin position="1"/>
        <end position="18"/>
    </location>
</feature>
<feature type="domain" description="RING-type" evidence="6">
    <location>
        <begin position="26"/>
        <end position="98"/>
    </location>
</feature>
<dbReference type="InterPro" id="IPR017907">
    <property type="entry name" value="Znf_RING_CS"/>
</dbReference>
<dbReference type="SUPFAM" id="SSF57850">
    <property type="entry name" value="RING/U-box"/>
    <property type="match status" value="1"/>
</dbReference>
<keyword evidence="3" id="KW-0862">Zinc</keyword>
<feature type="region of interest" description="Disordered" evidence="5">
    <location>
        <begin position="1"/>
        <end position="22"/>
    </location>
</feature>
<evidence type="ECO:0000256" key="3">
    <source>
        <dbReference type="ARBA" id="ARBA00022833"/>
    </source>
</evidence>
<dbReference type="GO" id="GO:0008270">
    <property type="term" value="F:zinc ion binding"/>
    <property type="evidence" value="ECO:0007669"/>
    <property type="project" value="UniProtKB-KW"/>
</dbReference>
<dbReference type="Gene3D" id="3.30.40.10">
    <property type="entry name" value="Zinc/RING finger domain, C3HC4 (zinc finger)"/>
    <property type="match status" value="1"/>
</dbReference>
<dbReference type="InterPro" id="IPR018957">
    <property type="entry name" value="Znf_C3HC4_RING-type"/>
</dbReference>
<feature type="region of interest" description="Disordered" evidence="5">
    <location>
        <begin position="117"/>
        <end position="154"/>
    </location>
</feature>
<dbReference type="EMBL" id="HBIM01023889">
    <property type="protein sequence ID" value="CAE0421029.1"/>
    <property type="molecule type" value="Transcribed_RNA"/>
</dbReference>
<name>A0A7S3P901_9STRA</name>
<feature type="region of interest" description="Disordered" evidence="5">
    <location>
        <begin position="597"/>
        <end position="621"/>
    </location>
</feature>
<dbReference type="PROSITE" id="PS00518">
    <property type="entry name" value="ZF_RING_1"/>
    <property type="match status" value="1"/>
</dbReference>
<sequence>MENQSSSPPKIETSGSKDSSQHDGCCPICFQDEDLAVAPCQHAFCVPCLERILLSGGNVNQAPVREIGEFVSPDYPAGREQNIEELKIPAWNACPICRQPLFLWDLRRCRVEVTSMTTPKSDDTASGDGNVKGPSSAIGNEDPSEEGAESTSSCSSAAKAVASIPPTVGKYLYSRESPKWDEIPFLKGSTWLESTNGVAGRAGYGSFHFPPHADDPDLTVPYYNLEQVSHKRLMFRDCLYHAKSHILSASLHSEDEMDLDESSYRLILAFSADGGLVRSGALVVEQPVWTPARHVAQFPFDGFYNFQDERLTVVGHKCILNGQPLLLQKSFEVDEDYSDSINSEDTDLFPVNLLKLITPERRVVGTMELTTGVGAGAQLVWNLRGSLSPIGTRRTWKWLRESTPSAVTDRLPRHKIHRWGGPYARRWLKRQGPLPHEDGSRSSIPTFHGDTIWGNVFCQAFKIGLASYHFVPPADGEEIGSVYISYENPSTSEWPPLDNGQPIPAKVHFHNVSFPNARNFRGHILWQEDFGTPWQGMIRWEYEMIFDEKFTCIVGGSVTSFEVHSPDVPRELSRYGESLVYVNAALYREFRRLVTEEESTAGNTTTEDSATTISTIGDGNNRTVNEDWTDRFRTRSLELRLRLQRENAPVRTIAMVHRLMTIAYQGEAETCPIDYNLHDGEEQEEIAPQDS</sequence>
<proteinExistence type="predicted"/>
<protein>
    <recommendedName>
        <fullName evidence="6">RING-type domain-containing protein</fullName>
    </recommendedName>
</protein>
<evidence type="ECO:0000313" key="7">
    <source>
        <dbReference type="EMBL" id="CAE0421029.1"/>
    </source>
</evidence>
<gene>
    <name evidence="7" type="ORF">ACOF00016_LOCUS17678</name>
</gene>
<feature type="compositionally biased region" description="Low complexity" evidence="5">
    <location>
        <begin position="604"/>
        <end position="616"/>
    </location>
</feature>
<evidence type="ECO:0000256" key="1">
    <source>
        <dbReference type="ARBA" id="ARBA00022723"/>
    </source>
</evidence>
<dbReference type="InterPro" id="IPR001841">
    <property type="entry name" value="Znf_RING"/>
</dbReference>
<dbReference type="PROSITE" id="PS50089">
    <property type="entry name" value="ZF_RING_2"/>
    <property type="match status" value="1"/>
</dbReference>
<keyword evidence="2 4" id="KW-0863">Zinc-finger</keyword>
<evidence type="ECO:0000259" key="6">
    <source>
        <dbReference type="PROSITE" id="PS50089"/>
    </source>
</evidence>
<keyword evidence="1" id="KW-0479">Metal-binding</keyword>
<organism evidence="7">
    <name type="scientific">Amphora coffeiformis</name>
    <dbReference type="NCBI Taxonomy" id="265554"/>
    <lineage>
        <taxon>Eukaryota</taxon>
        <taxon>Sar</taxon>
        <taxon>Stramenopiles</taxon>
        <taxon>Ochrophyta</taxon>
        <taxon>Bacillariophyta</taxon>
        <taxon>Bacillariophyceae</taxon>
        <taxon>Bacillariophycidae</taxon>
        <taxon>Thalassiophysales</taxon>
        <taxon>Catenulaceae</taxon>
        <taxon>Amphora</taxon>
    </lineage>
</organism>
<reference evidence="7" key="1">
    <citation type="submission" date="2021-01" db="EMBL/GenBank/DDBJ databases">
        <authorList>
            <person name="Corre E."/>
            <person name="Pelletier E."/>
            <person name="Niang G."/>
            <person name="Scheremetjew M."/>
            <person name="Finn R."/>
            <person name="Kale V."/>
            <person name="Holt S."/>
            <person name="Cochrane G."/>
            <person name="Meng A."/>
            <person name="Brown T."/>
            <person name="Cohen L."/>
        </authorList>
    </citation>
    <scope>NUCLEOTIDE SEQUENCE</scope>
    <source>
        <strain evidence="7">CCMP127</strain>
    </source>
</reference>
<evidence type="ECO:0000256" key="5">
    <source>
        <dbReference type="SAM" id="MobiDB-lite"/>
    </source>
</evidence>
<evidence type="ECO:0000256" key="4">
    <source>
        <dbReference type="PROSITE-ProRule" id="PRU00175"/>
    </source>
</evidence>
<dbReference type="AlphaFoldDB" id="A0A7S3P901"/>
<accession>A0A7S3P901</accession>
<dbReference type="SMART" id="SM00184">
    <property type="entry name" value="RING"/>
    <property type="match status" value="1"/>
</dbReference>
<dbReference type="InterPro" id="IPR013083">
    <property type="entry name" value="Znf_RING/FYVE/PHD"/>
</dbReference>
<dbReference type="Pfam" id="PF00097">
    <property type="entry name" value="zf-C3HC4"/>
    <property type="match status" value="1"/>
</dbReference>